<proteinExistence type="predicted"/>
<keyword evidence="3" id="KW-1185">Reference proteome</keyword>
<accession>A0A074KWI8</accession>
<evidence type="ECO:0000313" key="3">
    <source>
        <dbReference type="Proteomes" id="UP000027821"/>
    </source>
</evidence>
<dbReference type="Proteomes" id="UP000027821">
    <property type="component" value="Unassembled WGS sequence"/>
</dbReference>
<protein>
    <recommendedName>
        <fullName evidence="4">DUF2490 domain-containing protein</fullName>
    </recommendedName>
</protein>
<dbReference type="OrthoDB" id="1118734at2"/>
<keyword evidence="1" id="KW-0472">Membrane</keyword>
<evidence type="ECO:0008006" key="4">
    <source>
        <dbReference type="Google" id="ProtNLM"/>
    </source>
</evidence>
<gene>
    <name evidence="2" type="ORF">EL17_20855</name>
</gene>
<keyword evidence="1" id="KW-1133">Transmembrane helix</keyword>
<feature type="transmembrane region" description="Helical" evidence="1">
    <location>
        <begin position="12"/>
        <end position="30"/>
    </location>
</feature>
<organism evidence="2 3">
    <name type="scientific">Anditalea andensis</name>
    <dbReference type="NCBI Taxonomy" id="1048983"/>
    <lineage>
        <taxon>Bacteria</taxon>
        <taxon>Pseudomonadati</taxon>
        <taxon>Bacteroidota</taxon>
        <taxon>Cytophagia</taxon>
        <taxon>Cytophagales</taxon>
        <taxon>Cytophagaceae</taxon>
        <taxon>Anditalea</taxon>
    </lineage>
</organism>
<name>A0A074KWI8_9BACT</name>
<evidence type="ECO:0000313" key="2">
    <source>
        <dbReference type="EMBL" id="KEO71968.1"/>
    </source>
</evidence>
<dbReference type="eggNOG" id="ENOG50338QG">
    <property type="taxonomic scope" value="Bacteria"/>
</dbReference>
<sequence>MAFNHIRISSVFTIMSTKVGLWLVTFYLIICSTKAQNITHEGEVWGGYISSIGITDKWSIWNDFHYVTNTFFVSRHGLTYYPTSKIDITAGYAYVITNTEFSDQLIRPENRLWGQAVARFPLSSRLRLQVRYRHDYRARKQIINDQVIDSRINYHRSRIMSALRYNIKTYSNGNQWHIDVMDEFLYDIGTKVNNGVDQNRLYLLNGITGNNYTFLAGYHLRAIPTGPGQLTFRHGLTVWFIHYIDFKRKIKTDQMAQYF</sequence>
<dbReference type="AlphaFoldDB" id="A0A074KWI8"/>
<reference evidence="2 3" key="1">
    <citation type="submission" date="2014-04" db="EMBL/GenBank/DDBJ databases">
        <title>Characterization and application of a salt tolerant electro-active bacterium.</title>
        <authorList>
            <person name="Yang L."/>
            <person name="Wei S."/>
            <person name="Tay Q.X.M."/>
        </authorList>
    </citation>
    <scope>NUCLEOTIDE SEQUENCE [LARGE SCALE GENOMIC DNA]</scope>
    <source>
        <strain evidence="2 3">LY1</strain>
    </source>
</reference>
<dbReference type="InterPro" id="IPR019619">
    <property type="entry name" value="DUF2490"/>
</dbReference>
<dbReference type="EMBL" id="JMIH01000034">
    <property type="protein sequence ID" value="KEO71968.1"/>
    <property type="molecule type" value="Genomic_DNA"/>
</dbReference>
<dbReference type="Pfam" id="PF10677">
    <property type="entry name" value="DUF2490"/>
    <property type="match status" value="1"/>
</dbReference>
<comment type="caution">
    <text evidence="2">The sequence shown here is derived from an EMBL/GenBank/DDBJ whole genome shotgun (WGS) entry which is preliminary data.</text>
</comment>
<keyword evidence="1" id="KW-0812">Transmembrane</keyword>
<dbReference type="STRING" id="1048983.EL17_20855"/>
<evidence type="ECO:0000256" key="1">
    <source>
        <dbReference type="SAM" id="Phobius"/>
    </source>
</evidence>